<feature type="compositionally biased region" description="Low complexity" evidence="5">
    <location>
        <begin position="8"/>
        <end position="22"/>
    </location>
</feature>
<keyword evidence="4" id="KW-0411">Iron-sulfur</keyword>
<dbReference type="InterPro" id="IPR042216">
    <property type="entry name" value="MitoNEET_CISD"/>
</dbReference>
<dbReference type="InterPro" id="IPR010693">
    <property type="entry name" value="Divergent_4Fe-4S_mono-cluster"/>
</dbReference>
<evidence type="ECO:0000256" key="2">
    <source>
        <dbReference type="ARBA" id="ARBA00022723"/>
    </source>
</evidence>
<dbReference type="GO" id="GO:0005737">
    <property type="term" value="C:cytoplasm"/>
    <property type="evidence" value="ECO:0007669"/>
    <property type="project" value="UniProtKB-ARBA"/>
</dbReference>
<evidence type="ECO:0000256" key="3">
    <source>
        <dbReference type="ARBA" id="ARBA00023004"/>
    </source>
</evidence>
<keyword evidence="3" id="KW-0408">Iron</keyword>
<dbReference type="Pfam" id="PF06902">
    <property type="entry name" value="Fer4_19"/>
    <property type="match status" value="1"/>
</dbReference>
<feature type="domain" description="Iron-binding zinc finger CDGSH type" evidence="6">
    <location>
        <begin position="126"/>
        <end position="161"/>
    </location>
</feature>
<evidence type="ECO:0000256" key="1">
    <source>
        <dbReference type="ARBA" id="ARBA00022714"/>
    </source>
</evidence>
<dbReference type="AlphaFoldDB" id="A0A538U7T8"/>
<reference evidence="7 8" key="1">
    <citation type="journal article" date="2019" name="Nat. Microbiol.">
        <title>Mediterranean grassland soil C-N compound turnover is dependent on rainfall and depth, and is mediated by genomically divergent microorganisms.</title>
        <authorList>
            <person name="Diamond S."/>
            <person name="Andeer P.F."/>
            <person name="Li Z."/>
            <person name="Crits-Christoph A."/>
            <person name="Burstein D."/>
            <person name="Anantharaman K."/>
            <person name="Lane K.R."/>
            <person name="Thomas B.C."/>
            <person name="Pan C."/>
            <person name="Northen T.R."/>
            <person name="Banfield J.F."/>
        </authorList>
    </citation>
    <scope>NUCLEOTIDE SEQUENCE [LARGE SCALE GENOMIC DNA]</scope>
    <source>
        <strain evidence="7">WS_10</strain>
    </source>
</reference>
<keyword evidence="2" id="KW-0479">Metal-binding</keyword>
<dbReference type="PANTHER" id="PTHR46491:SF3">
    <property type="entry name" value="CDGSH IRON-SULFUR DOMAIN-CONTAINING PROTEIN 3, MITOCHONDRIAL"/>
    <property type="match status" value="1"/>
</dbReference>
<evidence type="ECO:0000259" key="6">
    <source>
        <dbReference type="SMART" id="SM00704"/>
    </source>
</evidence>
<evidence type="ECO:0000256" key="5">
    <source>
        <dbReference type="SAM" id="MobiDB-lite"/>
    </source>
</evidence>
<dbReference type="InterPro" id="IPR052950">
    <property type="entry name" value="CISD"/>
</dbReference>
<sequence>MSLRSRIRGPAPRGAGADRGAGMSDELHVFEGHGIRVSWSRARCIHSAECVRGLPLVFQPGSRPWIKPDAGAAAKIAAVIERCPTGALHYERLDGGSAEAPPSANTVTPEPDGPLLLRGQIEIVDEQGNLVLRDTRVALCRCGGSANKPFCDGSHRMRGFSDDGEVFEGAVKPGEHPEPVLRLTIRPGGPLKARGALVVRSPDGLVRVTGGDAAFCRCGASRNKPFCDRSHERIAFEAETRDSG</sequence>
<organism evidence="7 8">
    <name type="scientific">Eiseniibacteriota bacterium</name>
    <dbReference type="NCBI Taxonomy" id="2212470"/>
    <lineage>
        <taxon>Bacteria</taxon>
        <taxon>Candidatus Eiseniibacteriota</taxon>
    </lineage>
</organism>
<name>A0A538U7T8_UNCEI</name>
<dbReference type="PANTHER" id="PTHR46491">
    <property type="entry name" value="CDGSH IRON SULFUR DOMAIN PROTEIN HOMOLOG"/>
    <property type="match status" value="1"/>
</dbReference>
<evidence type="ECO:0000256" key="4">
    <source>
        <dbReference type="ARBA" id="ARBA00023014"/>
    </source>
</evidence>
<dbReference type="Gene3D" id="3.40.5.90">
    <property type="entry name" value="CDGSH iron-sulfur domain, mitoNEET-type"/>
    <property type="match status" value="2"/>
</dbReference>
<evidence type="ECO:0000313" key="7">
    <source>
        <dbReference type="EMBL" id="TMQ71930.1"/>
    </source>
</evidence>
<evidence type="ECO:0000313" key="8">
    <source>
        <dbReference type="Proteomes" id="UP000319836"/>
    </source>
</evidence>
<dbReference type="GO" id="GO:0046872">
    <property type="term" value="F:metal ion binding"/>
    <property type="evidence" value="ECO:0007669"/>
    <property type="project" value="UniProtKB-KW"/>
</dbReference>
<comment type="caution">
    <text evidence="7">The sequence shown here is derived from an EMBL/GenBank/DDBJ whole genome shotgun (WGS) entry which is preliminary data.</text>
</comment>
<dbReference type="GO" id="GO:0051537">
    <property type="term" value="F:2 iron, 2 sulfur cluster binding"/>
    <property type="evidence" value="ECO:0007669"/>
    <property type="project" value="UniProtKB-KW"/>
</dbReference>
<dbReference type="EMBL" id="VBPA01000088">
    <property type="protein sequence ID" value="TMQ71930.1"/>
    <property type="molecule type" value="Genomic_DNA"/>
</dbReference>
<accession>A0A538U7T8</accession>
<feature type="domain" description="Iron-binding zinc finger CDGSH type" evidence="6">
    <location>
        <begin position="200"/>
        <end position="237"/>
    </location>
</feature>
<gene>
    <name evidence="7" type="ORF">E6K80_04100</name>
</gene>
<keyword evidence="1" id="KW-0001">2Fe-2S</keyword>
<dbReference type="Proteomes" id="UP000319836">
    <property type="component" value="Unassembled WGS sequence"/>
</dbReference>
<protein>
    <recommendedName>
        <fullName evidence="6">Iron-binding zinc finger CDGSH type domain-containing protein</fullName>
    </recommendedName>
</protein>
<proteinExistence type="predicted"/>
<dbReference type="InterPro" id="IPR018967">
    <property type="entry name" value="FeS-contain_CDGSH-typ"/>
</dbReference>
<feature type="region of interest" description="Disordered" evidence="5">
    <location>
        <begin position="1"/>
        <end position="22"/>
    </location>
</feature>
<dbReference type="Pfam" id="PF09360">
    <property type="entry name" value="zf-CDGSH"/>
    <property type="match status" value="2"/>
</dbReference>
<dbReference type="SMART" id="SM00704">
    <property type="entry name" value="ZnF_CDGSH"/>
    <property type="match status" value="2"/>
</dbReference>